<dbReference type="Pfam" id="PF00350">
    <property type="entry name" value="Dynamin_N"/>
    <property type="match status" value="2"/>
</dbReference>
<accession>U9V2R3</accession>
<dbReference type="InterPro" id="IPR022812">
    <property type="entry name" value="Dynamin"/>
</dbReference>
<dbReference type="SUPFAM" id="SSF52540">
    <property type="entry name" value="P-loop containing nucleoside triphosphate hydrolases"/>
    <property type="match status" value="2"/>
</dbReference>
<dbReference type="GO" id="GO:0008017">
    <property type="term" value="F:microtubule binding"/>
    <property type="evidence" value="ECO:0007669"/>
    <property type="project" value="TreeGrafter"/>
</dbReference>
<organism evidence="2">
    <name type="scientific">Rhizophagus irregularis (strain DAOM 181602 / DAOM 197198 / MUCL 43194)</name>
    <name type="common">Arbuscular mycorrhizal fungus</name>
    <name type="synonym">Glomus intraradices</name>
    <dbReference type="NCBI Taxonomy" id="747089"/>
    <lineage>
        <taxon>Eukaryota</taxon>
        <taxon>Fungi</taxon>
        <taxon>Fungi incertae sedis</taxon>
        <taxon>Mucoromycota</taxon>
        <taxon>Glomeromycotina</taxon>
        <taxon>Glomeromycetes</taxon>
        <taxon>Glomerales</taxon>
        <taxon>Glomeraceae</taxon>
        <taxon>Rhizophagus</taxon>
    </lineage>
</organism>
<proteinExistence type="predicted"/>
<gene>
    <name evidence="2" type="ORF">GLOINDRAFT_16702</name>
</gene>
<dbReference type="InterPro" id="IPR027417">
    <property type="entry name" value="P-loop_NTPase"/>
</dbReference>
<name>U9V2R3_RHIID</name>
<dbReference type="PROSITE" id="PS51718">
    <property type="entry name" value="G_DYNAMIN_2"/>
    <property type="match status" value="1"/>
</dbReference>
<dbReference type="HOGENOM" id="CLU_034678_0_0_1"/>
<dbReference type="InterPro" id="IPR045063">
    <property type="entry name" value="Dynamin_N"/>
</dbReference>
<dbReference type="SMART" id="SM00053">
    <property type="entry name" value="DYNc"/>
    <property type="match status" value="1"/>
</dbReference>
<feature type="domain" description="Dynamin-type G" evidence="1">
    <location>
        <begin position="35"/>
        <end position="333"/>
    </location>
</feature>
<dbReference type="AlphaFoldDB" id="U9V2R3"/>
<dbReference type="PANTHER" id="PTHR11566:SF21">
    <property type="entry name" value="DYNAMIN RELATED PROTEIN 1, ISOFORM A"/>
    <property type="match status" value="1"/>
</dbReference>
<dbReference type="VEuPathDB" id="FungiDB:RhiirFUN_003131"/>
<dbReference type="InterPro" id="IPR030381">
    <property type="entry name" value="G_DYNAMIN_dom"/>
</dbReference>
<dbReference type="GO" id="GO:0003924">
    <property type="term" value="F:GTPase activity"/>
    <property type="evidence" value="ECO:0007669"/>
    <property type="project" value="InterPro"/>
</dbReference>
<dbReference type="eggNOG" id="KOG0446">
    <property type="taxonomic scope" value="Eukaryota"/>
</dbReference>
<evidence type="ECO:0000259" key="1">
    <source>
        <dbReference type="PROSITE" id="PS51718"/>
    </source>
</evidence>
<dbReference type="GO" id="GO:0005737">
    <property type="term" value="C:cytoplasm"/>
    <property type="evidence" value="ECO:0007669"/>
    <property type="project" value="TreeGrafter"/>
</dbReference>
<dbReference type="GO" id="GO:0005874">
    <property type="term" value="C:microtubule"/>
    <property type="evidence" value="ECO:0007669"/>
    <property type="project" value="TreeGrafter"/>
</dbReference>
<reference evidence="2" key="1">
    <citation type="submission" date="2013-07" db="EMBL/GenBank/DDBJ databases">
        <title>The genome of an arbuscular mycorrhizal fungus provides insights into the evolution of the oldest plant symbiosis.</title>
        <authorList>
            <consortium name="DOE Joint Genome Institute"/>
            <person name="Tisserant E."/>
            <person name="Malbreil M."/>
            <person name="Kuo A."/>
            <person name="Kohler A."/>
            <person name="Symeonidi A."/>
            <person name="Balestrini R."/>
            <person name="Charron P."/>
            <person name="Duensing N."/>
            <person name="Frei-dit-Frey N."/>
            <person name="Gianinazzi-Pearson V."/>
            <person name="Gilbert B."/>
            <person name="Handa Y."/>
            <person name="Hijri M."/>
            <person name="Kaul R."/>
            <person name="Kawaguchi M."/>
            <person name="Krajinski F."/>
            <person name="Lammers P."/>
            <person name="Lapierre D."/>
            <person name="Masclaux F.G."/>
            <person name="Murat C."/>
            <person name="Morin E."/>
            <person name="Ndikumana S."/>
            <person name="Pagni M."/>
            <person name="Petitpierre D."/>
            <person name="Requena N."/>
            <person name="Rosikiewicz P."/>
            <person name="Riley R."/>
            <person name="Saito K."/>
            <person name="San Clemente H."/>
            <person name="Shapiro H."/>
            <person name="van Tuinen D."/>
            <person name="Becard G."/>
            <person name="Bonfante P."/>
            <person name="Paszkowski U."/>
            <person name="Shachar-Hill Y."/>
            <person name="Young J.P."/>
            <person name="Sanders I.R."/>
            <person name="Henrissat B."/>
            <person name="Rensing S.A."/>
            <person name="Grigoriev I.V."/>
            <person name="Corradi N."/>
            <person name="Roux C."/>
            <person name="Martin F."/>
        </authorList>
    </citation>
    <scope>NUCLEOTIDE SEQUENCE</scope>
    <source>
        <strain evidence="2">DAOM 197198</strain>
    </source>
</reference>
<protein>
    <recommendedName>
        <fullName evidence="1">Dynamin-type G domain-containing protein</fullName>
    </recommendedName>
</protein>
<evidence type="ECO:0000313" key="2">
    <source>
        <dbReference type="EMBL" id="ESA22166.1"/>
    </source>
</evidence>
<dbReference type="GO" id="GO:0016020">
    <property type="term" value="C:membrane"/>
    <property type="evidence" value="ECO:0007669"/>
    <property type="project" value="TreeGrafter"/>
</dbReference>
<sequence length="570" mass="64594">MVRLNSPLAETSSARDYIDIMSEIKKLEAFYHEFEENNPTIIVFGDQSSGKSTVLQRLTGGLPLPRGSTKSTVAPFKIRMLQSEEPLHKISLRYVENKNREPIHPSEVDFAVITDLDELEIEEKLREAQRYVQNPSINFKNERLPPDDELSYTKNVVCVTISGPEQMYNLSLVDLPGITRSDENNEAFVLSLVNEYIKKESTILVPVFQATSDIATQCACRLARETDPNGQRTVGVLTKMDRIVDHQSDDEKHLELATLVKGQGLVNGTYVIRNPSSVLSEIHEDPDELEKETIRKLKQHIIWEDVPFDRFGLQNLTMKLSDLQRKEHKRSLPKIRSFLEDRRTEFEEKLNALPLPLDTNSIIHYLSNKVMNTQVPLLAAIAGTIVCIKMVGHRLNSPLAETPNAKDYIDVMCEIRKLGIFNEFEENTPTIVVFGDQSSGKSSVLQRLTGGLPMPRGSTKCTATPFEIRMLQTEEPLRKISLRYIEDKNSKPITPREIPFAIITDLDEDEIEEKLREAQRYVQNPSITDVENTRLPPDSDELAFTKNAVCVTISGPDQMYSLSMVDLPGK</sequence>
<dbReference type="PRINTS" id="PR00195">
    <property type="entry name" value="DYNAMIN"/>
</dbReference>
<dbReference type="PANTHER" id="PTHR11566">
    <property type="entry name" value="DYNAMIN"/>
    <property type="match status" value="1"/>
</dbReference>
<dbReference type="GO" id="GO:0005525">
    <property type="term" value="F:GTP binding"/>
    <property type="evidence" value="ECO:0007669"/>
    <property type="project" value="InterPro"/>
</dbReference>
<dbReference type="InterPro" id="IPR001401">
    <property type="entry name" value="Dynamin_GTPase"/>
</dbReference>
<dbReference type="VEuPathDB" id="FungiDB:RhiirFUN_003132"/>
<dbReference type="Gene3D" id="3.40.50.300">
    <property type="entry name" value="P-loop containing nucleotide triphosphate hydrolases"/>
    <property type="match status" value="2"/>
</dbReference>
<dbReference type="EMBL" id="KI275804">
    <property type="protein sequence ID" value="ESA22166.1"/>
    <property type="molecule type" value="Genomic_DNA"/>
</dbReference>